<sequence length="179" mass="19727">MRASRRLKAEDDALTVSRSFAREDGSVGQARRYVHGALLDWKLPDLADRAELVVSELATNSVRHARCDTYRVTLCRLSDHRVRVAVVDLSRCEPRMAQADHDMEHGRGLALVDAMSDEWGTDLLPWGKRVWADLEVPSLEDLLDPTISGNATRRAQAAHLLVVVAVAALLLAAVAADHC</sequence>
<evidence type="ECO:0000256" key="2">
    <source>
        <dbReference type="SAM" id="Phobius"/>
    </source>
</evidence>
<gene>
    <name evidence="4" type="ORF">ACFQZ6_14655</name>
</gene>
<evidence type="ECO:0000313" key="4">
    <source>
        <dbReference type="EMBL" id="MFD0315446.1"/>
    </source>
</evidence>
<dbReference type="PANTHER" id="PTHR35526">
    <property type="entry name" value="ANTI-SIGMA-F FACTOR RSBW-RELATED"/>
    <property type="match status" value="1"/>
</dbReference>
<dbReference type="InterPro" id="IPR050267">
    <property type="entry name" value="Anti-sigma-factor_SerPK"/>
</dbReference>
<accession>A0ABW2W7U8</accession>
<keyword evidence="1" id="KW-0723">Serine/threonine-protein kinase</keyword>
<keyword evidence="1" id="KW-0418">Kinase</keyword>
<dbReference type="Gene3D" id="3.30.565.10">
    <property type="entry name" value="Histidine kinase-like ATPase, C-terminal domain"/>
    <property type="match status" value="1"/>
</dbReference>
<dbReference type="PANTHER" id="PTHR35526:SF3">
    <property type="entry name" value="ANTI-SIGMA-F FACTOR RSBW"/>
    <property type="match status" value="1"/>
</dbReference>
<keyword evidence="4" id="KW-0067">ATP-binding</keyword>
<evidence type="ECO:0000259" key="3">
    <source>
        <dbReference type="Pfam" id="PF13581"/>
    </source>
</evidence>
<keyword evidence="2" id="KW-1133">Transmembrane helix</keyword>
<keyword evidence="2" id="KW-0472">Membrane</keyword>
<name>A0ABW2W7U8_9ACTN</name>
<keyword evidence="4" id="KW-0547">Nucleotide-binding</keyword>
<dbReference type="RefSeq" id="WP_381608533.1">
    <property type="nucleotide sequence ID" value="NZ_JBHTEB010000001.1"/>
</dbReference>
<feature type="transmembrane region" description="Helical" evidence="2">
    <location>
        <begin position="157"/>
        <end position="176"/>
    </location>
</feature>
<dbReference type="CDD" id="cd16936">
    <property type="entry name" value="HATPase_RsbW-like"/>
    <property type="match status" value="1"/>
</dbReference>
<dbReference type="GO" id="GO:0005524">
    <property type="term" value="F:ATP binding"/>
    <property type="evidence" value="ECO:0007669"/>
    <property type="project" value="UniProtKB-KW"/>
</dbReference>
<reference evidence="5" key="1">
    <citation type="journal article" date="2019" name="Int. J. Syst. Evol. Microbiol.">
        <title>The Global Catalogue of Microorganisms (GCM) 10K type strain sequencing project: providing services to taxonomists for standard genome sequencing and annotation.</title>
        <authorList>
            <consortium name="The Broad Institute Genomics Platform"/>
            <consortium name="The Broad Institute Genome Sequencing Center for Infectious Disease"/>
            <person name="Wu L."/>
            <person name="Ma J."/>
        </authorList>
    </citation>
    <scope>NUCLEOTIDE SEQUENCE [LARGE SCALE GENOMIC DNA]</scope>
    <source>
        <strain evidence="5">CGMCC 4.7400</strain>
    </source>
</reference>
<proteinExistence type="predicted"/>
<keyword evidence="2" id="KW-0812">Transmembrane</keyword>
<comment type="caution">
    <text evidence="4">The sequence shown here is derived from an EMBL/GenBank/DDBJ whole genome shotgun (WGS) entry which is preliminary data.</text>
</comment>
<dbReference type="SUPFAM" id="SSF55874">
    <property type="entry name" value="ATPase domain of HSP90 chaperone/DNA topoisomerase II/histidine kinase"/>
    <property type="match status" value="1"/>
</dbReference>
<protein>
    <submittedName>
        <fullName evidence="4">ATP-binding protein</fullName>
    </submittedName>
</protein>
<keyword evidence="5" id="KW-1185">Reference proteome</keyword>
<organism evidence="4 5">
    <name type="scientific">Streptomyces flavalbus</name>
    <dbReference type="NCBI Taxonomy" id="2665155"/>
    <lineage>
        <taxon>Bacteria</taxon>
        <taxon>Bacillati</taxon>
        <taxon>Actinomycetota</taxon>
        <taxon>Actinomycetes</taxon>
        <taxon>Kitasatosporales</taxon>
        <taxon>Streptomycetaceae</taxon>
        <taxon>Streptomyces</taxon>
    </lineage>
</organism>
<feature type="domain" description="Histidine kinase/HSP90-like ATPase" evidence="3">
    <location>
        <begin position="24"/>
        <end position="119"/>
    </location>
</feature>
<dbReference type="Proteomes" id="UP001597023">
    <property type="component" value="Unassembled WGS sequence"/>
</dbReference>
<dbReference type="InterPro" id="IPR036890">
    <property type="entry name" value="HATPase_C_sf"/>
</dbReference>
<keyword evidence="1" id="KW-0808">Transferase</keyword>
<dbReference type="InterPro" id="IPR003594">
    <property type="entry name" value="HATPase_dom"/>
</dbReference>
<evidence type="ECO:0000313" key="5">
    <source>
        <dbReference type="Proteomes" id="UP001597023"/>
    </source>
</evidence>
<evidence type="ECO:0000256" key="1">
    <source>
        <dbReference type="ARBA" id="ARBA00022527"/>
    </source>
</evidence>
<dbReference type="Pfam" id="PF13581">
    <property type="entry name" value="HATPase_c_2"/>
    <property type="match status" value="1"/>
</dbReference>
<dbReference type="EMBL" id="JBHTEB010000001">
    <property type="protein sequence ID" value="MFD0315446.1"/>
    <property type="molecule type" value="Genomic_DNA"/>
</dbReference>